<keyword evidence="2 6" id="KW-0812">Transmembrane</keyword>
<comment type="subcellular location">
    <subcellularLocation>
        <location evidence="1">Membrane</location>
        <topology evidence="1">Single-pass membrane protein</topology>
    </subcellularLocation>
</comment>
<evidence type="ECO:0000256" key="2">
    <source>
        <dbReference type="ARBA" id="ARBA00022692"/>
    </source>
</evidence>
<dbReference type="AlphaFoldDB" id="A0AAN8F1Q9"/>
<feature type="region of interest" description="Disordered" evidence="5">
    <location>
        <begin position="68"/>
        <end position="100"/>
    </location>
</feature>
<protein>
    <submittedName>
        <fullName evidence="7">Uncharacterized protein</fullName>
    </submittedName>
</protein>
<evidence type="ECO:0000313" key="7">
    <source>
        <dbReference type="EMBL" id="KAK5954793.1"/>
    </source>
</evidence>
<evidence type="ECO:0000256" key="6">
    <source>
        <dbReference type="SAM" id="Phobius"/>
    </source>
</evidence>
<feature type="compositionally biased region" description="Polar residues" evidence="5">
    <location>
        <begin position="142"/>
        <end position="165"/>
    </location>
</feature>
<evidence type="ECO:0000256" key="4">
    <source>
        <dbReference type="ARBA" id="ARBA00023136"/>
    </source>
</evidence>
<dbReference type="GO" id="GO:0016020">
    <property type="term" value="C:membrane"/>
    <property type="evidence" value="ECO:0007669"/>
    <property type="project" value="UniProtKB-SubCell"/>
</dbReference>
<feature type="region of interest" description="Disordered" evidence="5">
    <location>
        <begin position="140"/>
        <end position="165"/>
    </location>
</feature>
<evidence type="ECO:0000313" key="8">
    <source>
        <dbReference type="Proteomes" id="UP001316803"/>
    </source>
</evidence>
<evidence type="ECO:0000256" key="1">
    <source>
        <dbReference type="ARBA" id="ARBA00004167"/>
    </source>
</evidence>
<reference evidence="7 8" key="1">
    <citation type="submission" date="2022-12" db="EMBL/GenBank/DDBJ databases">
        <title>Genomic features and morphological characterization of a novel Knufia sp. strain isolated from spacecraft assembly facility.</title>
        <authorList>
            <person name="Teixeira M."/>
            <person name="Chander A.M."/>
            <person name="Stajich J.E."/>
            <person name="Venkateswaran K."/>
        </authorList>
    </citation>
    <scope>NUCLEOTIDE SEQUENCE [LARGE SCALE GENOMIC DNA]</scope>
    <source>
        <strain evidence="7 8">FJI-L2-BK-P2</strain>
    </source>
</reference>
<proteinExistence type="predicted"/>
<dbReference type="GO" id="GO:0071944">
    <property type="term" value="C:cell periphery"/>
    <property type="evidence" value="ECO:0007669"/>
    <property type="project" value="UniProtKB-ARBA"/>
</dbReference>
<feature type="region of interest" description="Disordered" evidence="5">
    <location>
        <begin position="1"/>
        <end position="25"/>
    </location>
</feature>
<dbReference type="InterPro" id="IPR051694">
    <property type="entry name" value="Immunoregulatory_rcpt-like"/>
</dbReference>
<feature type="compositionally biased region" description="Basic and acidic residues" evidence="5">
    <location>
        <begin position="76"/>
        <end position="100"/>
    </location>
</feature>
<keyword evidence="4 6" id="KW-0472">Membrane</keyword>
<comment type="caution">
    <text evidence="7">The sequence shown here is derived from an EMBL/GenBank/DDBJ whole genome shotgun (WGS) entry which is preliminary data.</text>
</comment>
<sequence length="165" mass="17561">MPSTTSPTDSSTTAPAYTPTLAPSPDSELSKGAIAGIASGSVIGGILILIILALFIRRHRHHAKRRLAAATAADSAARDQTEKAQLHSDEYKPPREELEGSKAPMILRTIEGLHEMEYREMSSARAEMDANEVAAAELRGETFSTPITESSTLVGRSSQGAEQGM</sequence>
<gene>
    <name evidence="7" type="ORF">OHC33_004519</name>
</gene>
<name>A0AAN8F1Q9_9EURO</name>
<keyword evidence="8" id="KW-1185">Reference proteome</keyword>
<dbReference type="PANTHER" id="PTHR15549">
    <property type="entry name" value="PAIRED IMMUNOGLOBULIN-LIKE TYPE 2 RECEPTOR"/>
    <property type="match status" value="1"/>
</dbReference>
<dbReference type="PANTHER" id="PTHR15549:SF33">
    <property type="entry name" value="MEMBRANE PROTEIN WSC4, PUTATIVE (AFU_ORTHOLOGUE AFUA_5G09020)-RELATED"/>
    <property type="match status" value="1"/>
</dbReference>
<evidence type="ECO:0000256" key="3">
    <source>
        <dbReference type="ARBA" id="ARBA00022989"/>
    </source>
</evidence>
<evidence type="ECO:0000256" key="5">
    <source>
        <dbReference type="SAM" id="MobiDB-lite"/>
    </source>
</evidence>
<accession>A0AAN8F1Q9</accession>
<feature type="transmembrane region" description="Helical" evidence="6">
    <location>
        <begin position="33"/>
        <end position="56"/>
    </location>
</feature>
<dbReference type="EMBL" id="JAKLMC020000008">
    <property type="protein sequence ID" value="KAK5954793.1"/>
    <property type="molecule type" value="Genomic_DNA"/>
</dbReference>
<organism evidence="7 8">
    <name type="scientific">Knufia fluminis</name>
    <dbReference type="NCBI Taxonomy" id="191047"/>
    <lineage>
        <taxon>Eukaryota</taxon>
        <taxon>Fungi</taxon>
        <taxon>Dikarya</taxon>
        <taxon>Ascomycota</taxon>
        <taxon>Pezizomycotina</taxon>
        <taxon>Eurotiomycetes</taxon>
        <taxon>Chaetothyriomycetidae</taxon>
        <taxon>Chaetothyriales</taxon>
        <taxon>Trichomeriaceae</taxon>
        <taxon>Knufia</taxon>
    </lineage>
</organism>
<keyword evidence="3 6" id="KW-1133">Transmembrane helix</keyword>
<dbReference type="Proteomes" id="UP001316803">
    <property type="component" value="Unassembled WGS sequence"/>
</dbReference>